<evidence type="ECO:0000313" key="2">
    <source>
        <dbReference type="Proteomes" id="UP000264217"/>
    </source>
</evidence>
<proteinExistence type="predicted"/>
<dbReference type="EMBL" id="QWDC01000001">
    <property type="protein sequence ID" value="RFZ95075.1"/>
    <property type="molecule type" value="Genomic_DNA"/>
</dbReference>
<gene>
    <name evidence="1" type="ORF">D0C36_05985</name>
</gene>
<keyword evidence="2" id="KW-1185">Reference proteome</keyword>
<dbReference type="RefSeq" id="WP_117390632.1">
    <property type="nucleotide sequence ID" value="NZ_QWDC01000001.1"/>
</dbReference>
<accession>A0A372NY86</accession>
<organism evidence="1 2">
    <name type="scientific">Mucilaginibacter conchicola</name>
    <dbReference type="NCBI Taxonomy" id="2303333"/>
    <lineage>
        <taxon>Bacteria</taxon>
        <taxon>Pseudomonadati</taxon>
        <taxon>Bacteroidota</taxon>
        <taxon>Sphingobacteriia</taxon>
        <taxon>Sphingobacteriales</taxon>
        <taxon>Sphingobacteriaceae</taxon>
        <taxon>Mucilaginibacter</taxon>
    </lineage>
</organism>
<name>A0A372NY86_9SPHI</name>
<dbReference type="AlphaFoldDB" id="A0A372NY86"/>
<comment type="caution">
    <text evidence="1">The sequence shown here is derived from an EMBL/GenBank/DDBJ whole genome shotgun (WGS) entry which is preliminary data.</text>
</comment>
<dbReference type="Pfam" id="PF13376">
    <property type="entry name" value="OmdA"/>
    <property type="match status" value="1"/>
</dbReference>
<protein>
    <submittedName>
        <fullName evidence="1">Bacteriocin-protection protein</fullName>
    </submittedName>
</protein>
<reference evidence="1 2" key="1">
    <citation type="submission" date="2018-08" db="EMBL/GenBank/DDBJ databases">
        <title>Mucilaginibacter sp. MYSH2.</title>
        <authorList>
            <person name="Seo T."/>
        </authorList>
    </citation>
    <scope>NUCLEOTIDE SEQUENCE [LARGE SCALE GENOMIC DNA]</scope>
    <source>
        <strain evidence="1 2">MYSH2</strain>
    </source>
</reference>
<sequence>MQPVFFETPALFREWFELNADKEKELLVGFYKTGSGLPSITWPQSVDEALCFGWIDGVRKSIDDKSYTIRFTPRKPDSIWSAVNMKKVAELTEKGLMQPAGVAAYAKRKEEKSGIYAFENEEKVLLPAYTKLFKANKKAWAYFEAQAPWYRKVAFHRVMSAKQEKTQLSRLQKLIEYSEKGERVPG</sequence>
<evidence type="ECO:0000313" key="1">
    <source>
        <dbReference type="EMBL" id="RFZ95075.1"/>
    </source>
</evidence>
<dbReference type="Proteomes" id="UP000264217">
    <property type="component" value="Unassembled WGS sequence"/>
</dbReference>
<dbReference type="OrthoDB" id="9796999at2"/>